<dbReference type="RefSeq" id="WP_190915882.1">
    <property type="nucleotide sequence ID" value="NZ_JACXIZ010000012.1"/>
</dbReference>
<comment type="caution">
    <text evidence="2">The sequence shown here is derived from an EMBL/GenBank/DDBJ whole genome shotgun (WGS) entry which is preliminary data.</text>
</comment>
<protein>
    <submittedName>
        <fullName evidence="2">Extracellular solute-binding protein</fullName>
    </submittedName>
</protein>
<dbReference type="AlphaFoldDB" id="A0A927BQF7"/>
<evidence type="ECO:0000256" key="1">
    <source>
        <dbReference type="SAM" id="SignalP"/>
    </source>
</evidence>
<dbReference type="Proteomes" id="UP000621560">
    <property type="component" value="Unassembled WGS sequence"/>
</dbReference>
<feature type="signal peptide" evidence="1">
    <location>
        <begin position="1"/>
        <end position="21"/>
    </location>
</feature>
<dbReference type="Pfam" id="PF01547">
    <property type="entry name" value="SBP_bac_1"/>
    <property type="match status" value="1"/>
</dbReference>
<dbReference type="InterPro" id="IPR006059">
    <property type="entry name" value="SBP"/>
</dbReference>
<feature type="chain" id="PRO_5039345724" evidence="1">
    <location>
        <begin position="22"/>
        <end position="432"/>
    </location>
</feature>
<dbReference type="InterPro" id="IPR050490">
    <property type="entry name" value="Bact_solute-bd_prot1"/>
</dbReference>
<organism evidence="2 3">
    <name type="scientific">Paenibacillus sabuli</name>
    <dbReference type="NCBI Taxonomy" id="2772509"/>
    <lineage>
        <taxon>Bacteria</taxon>
        <taxon>Bacillati</taxon>
        <taxon>Bacillota</taxon>
        <taxon>Bacilli</taxon>
        <taxon>Bacillales</taxon>
        <taxon>Paenibacillaceae</taxon>
        <taxon>Paenibacillus</taxon>
    </lineage>
</organism>
<keyword evidence="1" id="KW-0732">Signal</keyword>
<dbReference type="PROSITE" id="PS51257">
    <property type="entry name" value="PROKAR_LIPOPROTEIN"/>
    <property type="match status" value="1"/>
</dbReference>
<evidence type="ECO:0000313" key="3">
    <source>
        <dbReference type="Proteomes" id="UP000621560"/>
    </source>
</evidence>
<dbReference type="PANTHER" id="PTHR43649:SF11">
    <property type="entry name" value="ABC TRANSPORTER SUBSTRATE-BINDING PROTEIN YESO-RELATED"/>
    <property type="match status" value="1"/>
</dbReference>
<name>A0A927BQF7_9BACL</name>
<dbReference type="SUPFAM" id="SSF53850">
    <property type="entry name" value="Periplasmic binding protein-like II"/>
    <property type="match status" value="1"/>
</dbReference>
<gene>
    <name evidence="2" type="ORF">IDH44_06535</name>
</gene>
<reference evidence="2" key="1">
    <citation type="submission" date="2020-09" db="EMBL/GenBank/DDBJ databases">
        <title>A novel bacterium of genus Paenibacillus, isolated from South China Sea.</title>
        <authorList>
            <person name="Huang H."/>
            <person name="Mo K."/>
            <person name="Hu Y."/>
        </authorList>
    </citation>
    <scope>NUCLEOTIDE SEQUENCE</scope>
    <source>
        <strain evidence="2">IB182496</strain>
    </source>
</reference>
<sequence>MTHQRIWAGALGAALLAGALAGCSGGGNGGSGEADGPEEVTLRFSWWGSEVRHKALLEAIDLYMDNNPHVTIEPEYGGFDGYYQKLVTQFAGGTAPDLTPLSVDWIDELAVKSELVVDLYTLDEYIELDAFDADFLERYAVFDGKLAGLPMGANGMVTLYNREFLERFDIPEDTKWDWETIHEIGRRVHEEDPNAYLLGMFDYRTFLQPFVNQRTGNDWIVDDQTLGFDAAVVEEAFAYYQQLLDDGVMQPVEESSLYPDLAENLQWQEGNIGMMFTLASTIAKVKSYTPDLGVSMYPVPDDAKTSAVLVNPSNPLAVNKASRHPEEAAKFAGWLLTSPEAAAILKDVYSVPVVQANADQLVADGAIDPTVAEAVEIAMSNPGNPVKGLSNNQELNQIAQDLLERVAFKQLSPEEAAAEMTARLNEKLGSMQ</sequence>
<proteinExistence type="predicted"/>
<accession>A0A927BQF7</accession>
<evidence type="ECO:0000313" key="2">
    <source>
        <dbReference type="EMBL" id="MBD2844843.1"/>
    </source>
</evidence>
<keyword evidence="3" id="KW-1185">Reference proteome</keyword>
<dbReference type="Gene3D" id="3.40.190.10">
    <property type="entry name" value="Periplasmic binding protein-like II"/>
    <property type="match status" value="2"/>
</dbReference>
<dbReference type="PANTHER" id="PTHR43649">
    <property type="entry name" value="ARABINOSE-BINDING PROTEIN-RELATED"/>
    <property type="match status" value="1"/>
</dbReference>
<dbReference type="EMBL" id="JACXIZ010000012">
    <property type="protein sequence ID" value="MBD2844843.1"/>
    <property type="molecule type" value="Genomic_DNA"/>
</dbReference>